<evidence type="ECO:0000313" key="2">
    <source>
        <dbReference type="Proteomes" id="UP001275436"/>
    </source>
</evidence>
<name>A0ABQ5TH87_9BACI</name>
<dbReference type="Proteomes" id="UP001275436">
    <property type="component" value="Unassembled WGS sequence"/>
</dbReference>
<organism evidence="1 2">
    <name type="scientific">Oceanobacillus kimchii</name>
    <dbReference type="NCBI Taxonomy" id="746691"/>
    <lineage>
        <taxon>Bacteria</taxon>
        <taxon>Bacillati</taxon>
        <taxon>Bacillota</taxon>
        <taxon>Bacilli</taxon>
        <taxon>Bacillales</taxon>
        <taxon>Bacillaceae</taxon>
        <taxon>Oceanobacillus</taxon>
    </lineage>
</organism>
<dbReference type="RefSeq" id="WP_317958104.1">
    <property type="nucleotide sequence ID" value="NZ_BSKO01000001.1"/>
</dbReference>
<sequence>MRKFECRVVREDQYEVEFDEAVCNEEWMEEFRKSFYDFYTLEDHAEHIAQCRARHGRGIIEGYGVPLENGKAPYWADRRQINYAINIKVISEDNDVNVDII</sequence>
<dbReference type="EMBL" id="BSKO01000001">
    <property type="protein sequence ID" value="GLO66228.1"/>
    <property type="molecule type" value="Genomic_DNA"/>
</dbReference>
<gene>
    <name evidence="1" type="ORF">MACH08_20120</name>
</gene>
<keyword evidence="2" id="KW-1185">Reference proteome</keyword>
<protein>
    <submittedName>
        <fullName evidence="1">Uncharacterized protein</fullName>
    </submittedName>
</protein>
<accession>A0ABQ5TH87</accession>
<proteinExistence type="predicted"/>
<comment type="caution">
    <text evidence="1">The sequence shown here is derived from an EMBL/GenBank/DDBJ whole genome shotgun (WGS) entry which is preliminary data.</text>
</comment>
<reference evidence="1 2" key="1">
    <citation type="submission" date="2023-02" db="EMBL/GenBank/DDBJ databases">
        <title>Oceanobacillus kimchii IFOP_LL358 isolated form Alexandrium catenella lab strain.</title>
        <authorList>
            <person name="Gajardo G."/>
            <person name="Ueki S."/>
            <person name="Maruyama F."/>
        </authorList>
    </citation>
    <scope>NUCLEOTIDE SEQUENCE [LARGE SCALE GENOMIC DNA]</scope>
    <source>
        <strain evidence="1 2">IFOP_LL358</strain>
    </source>
</reference>
<evidence type="ECO:0000313" key="1">
    <source>
        <dbReference type="EMBL" id="GLO66228.1"/>
    </source>
</evidence>